<evidence type="ECO:0000313" key="1">
    <source>
        <dbReference type="EMBL" id="KAF5227188.1"/>
    </source>
</evidence>
<proteinExistence type="predicted"/>
<dbReference type="Gene3D" id="1.10.8.10">
    <property type="entry name" value="DNA helicase RuvA subunit, C-terminal domain"/>
    <property type="match status" value="1"/>
</dbReference>
<evidence type="ECO:0000313" key="2">
    <source>
        <dbReference type="Proteomes" id="UP000558688"/>
    </source>
</evidence>
<sequence length="67" mass="7325">MLATVSRVTGMTLEASEALLRATAWVLGDAETVIAQWFPDGNIPDNLLRADVIAARRERDATMAEPR</sequence>
<reference evidence="1" key="1">
    <citation type="submission" date="2020-02" db="EMBL/GenBank/DDBJ databases">
        <title>Identification and distribution of gene clusters putatively required for synthesis of sphingolipid metabolism inhibitors in phylogenetically diverse species of the filamentous fungus Fusarium.</title>
        <authorList>
            <person name="Kim H.-S."/>
            <person name="Busman M."/>
            <person name="Brown D.W."/>
            <person name="Divon H."/>
            <person name="Uhlig S."/>
            <person name="Proctor R.H."/>
        </authorList>
    </citation>
    <scope>NUCLEOTIDE SEQUENCE [LARGE SCALE GENOMIC DNA]</scope>
    <source>
        <strain evidence="1">NRRL 39464</strain>
    </source>
</reference>
<dbReference type="EMBL" id="JAAFOW010005058">
    <property type="protein sequence ID" value="KAF5227188.1"/>
    <property type="molecule type" value="Genomic_DNA"/>
</dbReference>
<dbReference type="AlphaFoldDB" id="A0A8H4YFD8"/>
<gene>
    <name evidence="1" type="ORF">FOXYS1_16128</name>
</gene>
<protein>
    <submittedName>
        <fullName evidence="1">Uncharacterized protein</fullName>
    </submittedName>
</protein>
<accession>A0A8H4YFD8</accession>
<name>A0A8H4YFD8_FUSOX</name>
<comment type="caution">
    <text evidence="1">The sequence shown here is derived from an EMBL/GenBank/DDBJ whole genome shotgun (WGS) entry which is preliminary data.</text>
</comment>
<dbReference type="Proteomes" id="UP000558688">
    <property type="component" value="Unassembled WGS sequence"/>
</dbReference>
<organism evidence="1 2">
    <name type="scientific">Fusarium oxysporum</name>
    <name type="common">Fusarium vascular wilt</name>
    <dbReference type="NCBI Taxonomy" id="5507"/>
    <lineage>
        <taxon>Eukaryota</taxon>
        <taxon>Fungi</taxon>
        <taxon>Dikarya</taxon>
        <taxon>Ascomycota</taxon>
        <taxon>Pezizomycotina</taxon>
        <taxon>Sordariomycetes</taxon>
        <taxon>Hypocreomycetidae</taxon>
        <taxon>Hypocreales</taxon>
        <taxon>Nectriaceae</taxon>
        <taxon>Fusarium</taxon>
        <taxon>Fusarium oxysporum species complex</taxon>
    </lineage>
</organism>